<dbReference type="Gene3D" id="2.40.50.90">
    <property type="match status" value="1"/>
</dbReference>
<dbReference type="Pfam" id="PF00565">
    <property type="entry name" value="SNase"/>
    <property type="match status" value="1"/>
</dbReference>
<protein>
    <submittedName>
        <fullName evidence="3">Nuclease</fullName>
    </submittedName>
</protein>
<evidence type="ECO:0000256" key="1">
    <source>
        <dbReference type="SAM" id="SignalP"/>
    </source>
</evidence>
<dbReference type="SUPFAM" id="SSF50199">
    <property type="entry name" value="Staphylococcal nuclease"/>
    <property type="match status" value="1"/>
</dbReference>
<sequence length="168" mass="18247">MVVATAILFSAISVFARSSAVSISGTARVVDGDTITIRQQRIRLAAIDACELKQTGSRNGKPWPCGIVARSALAKMIDGKHVRCEVIDQDQYGRAVAECFSQSQNIGVALIRIGMAETLFQYLPLGHGLNLKDYIEAQRQAKGLANGMWSAQVTKPQEFRRGGQTIQP</sequence>
<evidence type="ECO:0000313" key="3">
    <source>
        <dbReference type="EMBL" id="KIP98114.1"/>
    </source>
</evidence>
<gene>
    <name evidence="3" type="ORF">RU07_22985</name>
</gene>
<dbReference type="Proteomes" id="UP000035017">
    <property type="component" value="Unassembled WGS sequence"/>
</dbReference>
<keyword evidence="1" id="KW-0732">Signal</keyword>
<evidence type="ECO:0000313" key="4">
    <source>
        <dbReference type="Proteomes" id="UP000035017"/>
    </source>
</evidence>
<name>A0A0D0KMB2_AGRTU</name>
<organism evidence="3 4">
    <name type="scientific">Agrobacterium tumefaciens</name>
    <dbReference type="NCBI Taxonomy" id="358"/>
    <lineage>
        <taxon>Bacteria</taxon>
        <taxon>Pseudomonadati</taxon>
        <taxon>Pseudomonadota</taxon>
        <taxon>Alphaproteobacteria</taxon>
        <taxon>Hyphomicrobiales</taxon>
        <taxon>Rhizobiaceae</taxon>
        <taxon>Rhizobium/Agrobacterium group</taxon>
        <taxon>Agrobacterium</taxon>
        <taxon>Agrobacterium tumefaciens complex</taxon>
    </lineage>
</organism>
<feature type="domain" description="TNase-like" evidence="2">
    <location>
        <begin position="28"/>
        <end position="151"/>
    </location>
</feature>
<dbReference type="PANTHER" id="PTHR12302">
    <property type="entry name" value="EBNA2 BINDING PROTEIN P100"/>
    <property type="match status" value="1"/>
</dbReference>
<reference evidence="3 4" key="1">
    <citation type="submission" date="2014-12" db="EMBL/GenBank/DDBJ databases">
        <title>16Stimator: statistical estimation of ribosomal gene copy numbers from draft genome assemblies.</title>
        <authorList>
            <person name="Perisin M.A."/>
            <person name="Vetter M."/>
            <person name="Gilbert J.A."/>
            <person name="Bergelson J."/>
        </authorList>
    </citation>
    <scope>NUCLEOTIDE SEQUENCE [LARGE SCALE GENOMIC DNA]</scope>
    <source>
        <strain evidence="3 4">MEJ076</strain>
    </source>
</reference>
<proteinExistence type="predicted"/>
<evidence type="ECO:0000259" key="2">
    <source>
        <dbReference type="PROSITE" id="PS50830"/>
    </source>
</evidence>
<comment type="caution">
    <text evidence="3">The sequence shown here is derived from an EMBL/GenBank/DDBJ whole genome shotgun (WGS) entry which is preliminary data.</text>
</comment>
<dbReference type="InterPro" id="IPR016071">
    <property type="entry name" value="Staphylococal_nuclease_OB-fold"/>
</dbReference>
<dbReference type="AlphaFoldDB" id="A0A0D0KMB2"/>
<dbReference type="InterPro" id="IPR035437">
    <property type="entry name" value="SNase_OB-fold_sf"/>
</dbReference>
<feature type="signal peptide" evidence="1">
    <location>
        <begin position="1"/>
        <end position="16"/>
    </location>
</feature>
<dbReference type="PROSITE" id="PS50830">
    <property type="entry name" value="TNASE_3"/>
    <property type="match status" value="1"/>
</dbReference>
<dbReference type="EMBL" id="JXQV01000045">
    <property type="protein sequence ID" value="KIP98114.1"/>
    <property type="molecule type" value="Genomic_DNA"/>
</dbReference>
<accession>A0A0D0KMB2</accession>
<feature type="chain" id="PRO_5002214689" evidence="1">
    <location>
        <begin position="17"/>
        <end position="168"/>
    </location>
</feature>
<dbReference type="PANTHER" id="PTHR12302:SF26">
    <property type="entry name" value="BLR1266 PROTEIN"/>
    <property type="match status" value="1"/>
</dbReference>
<dbReference type="SMART" id="SM00318">
    <property type="entry name" value="SNc"/>
    <property type="match status" value="1"/>
</dbReference>